<organism evidence="1">
    <name type="scientific">Arundo donax</name>
    <name type="common">Giant reed</name>
    <name type="synonym">Donax arundinaceus</name>
    <dbReference type="NCBI Taxonomy" id="35708"/>
    <lineage>
        <taxon>Eukaryota</taxon>
        <taxon>Viridiplantae</taxon>
        <taxon>Streptophyta</taxon>
        <taxon>Embryophyta</taxon>
        <taxon>Tracheophyta</taxon>
        <taxon>Spermatophyta</taxon>
        <taxon>Magnoliopsida</taxon>
        <taxon>Liliopsida</taxon>
        <taxon>Poales</taxon>
        <taxon>Poaceae</taxon>
        <taxon>PACMAD clade</taxon>
        <taxon>Arundinoideae</taxon>
        <taxon>Arundineae</taxon>
        <taxon>Arundo</taxon>
    </lineage>
</organism>
<evidence type="ECO:0000313" key="1">
    <source>
        <dbReference type="EMBL" id="JAD56009.1"/>
    </source>
</evidence>
<proteinExistence type="predicted"/>
<accession>A0A0A9AW84</accession>
<sequence>MRRAGEEGDLLCQWRGHHSRRALQLLQEEGGEPHRCDANLLGEPRESL</sequence>
<reference evidence="1" key="2">
    <citation type="journal article" date="2015" name="Data Brief">
        <title>Shoot transcriptome of the giant reed, Arundo donax.</title>
        <authorList>
            <person name="Barrero R.A."/>
            <person name="Guerrero F.D."/>
            <person name="Moolhuijzen P."/>
            <person name="Goolsby J.A."/>
            <person name="Tidwell J."/>
            <person name="Bellgard S.E."/>
            <person name="Bellgard M.I."/>
        </authorList>
    </citation>
    <scope>NUCLEOTIDE SEQUENCE</scope>
    <source>
        <tissue evidence="1">Shoot tissue taken approximately 20 cm above the soil surface</tissue>
    </source>
</reference>
<dbReference type="EMBL" id="GBRH01241886">
    <property type="protein sequence ID" value="JAD56009.1"/>
    <property type="molecule type" value="Transcribed_RNA"/>
</dbReference>
<protein>
    <submittedName>
        <fullName evidence="1">Uncharacterized protein</fullName>
    </submittedName>
</protein>
<reference evidence="1" key="1">
    <citation type="submission" date="2014-09" db="EMBL/GenBank/DDBJ databases">
        <authorList>
            <person name="Magalhaes I.L.F."/>
            <person name="Oliveira U."/>
            <person name="Santos F.R."/>
            <person name="Vidigal T.H.D.A."/>
            <person name="Brescovit A.D."/>
            <person name="Santos A.J."/>
        </authorList>
    </citation>
    <scope>NUCLEOTIDE SEQUENCE</scope>
    <source>
        <tissue evidence="1">Shoot tissue taken approximately 20 cm above the soil surface</tissue>
    </source>
</reference>
<name>A0A0A9AW84_ARUDO</name>
<dbReference type="AlphaFoldDB" id="A0A0A9AW84"/>